<dbReference type="PANTHER" id="PTHR10146:SF14">
    <property type="entry name" value="PYRIDOXAL PHOSPHATE HOMEOSTASIS PROTEIN"/>
    <property type="match status" value="1"/>
</dbReference>
<dbReference type="HAMAP" id="MF_02087">
    <property type="entry name" value="PLP_homeostasis"/>
    <property type="match status" value="1"/>
</dbReference>
<dbReference type="PANTHER" id="PTHR10146">
    <property type="entry name" value="PROLINE SYNTHETASE CO-TRANSCRIBED BACTERIAL HOMOLOG PROTEIN"/>
    <property type="match status" value="1"/>
</dbReference>
<dbReference type="InterPro" id="IPR011078">
    <property type="entry name" value="PyrdxlP_homeostasis"/>
</dbReference>
<comment type="function">
    <text evidence="2">Pyridoxal 5'-phosphate (PLP)-binding protein, which is involved in PLP homeostasis.</text>
</comment>
<feature type="modified residue" description="N6-(pyridoxal phosphate)lysine" evidence="2 3">
    <location>
        <position position="41"/>
    </location>
</feature>
<proteinExistence type="inferred from homology"/>
<dbReference type="InterPro" id="IPR029066">
    <property type="entry name" value="PLP-binding_barrel"/>
</dbReference>
<comment type="cofactor">
    <cofactor evidence="3">
        <name>pyridoxal 5'-phosphate</name>
        <dbReference type="ChEBI" id="CHEBI:597326"/>
    </cofactor>
</comment>
<dbReference type="Proteomes" id="UP000195897">
    <property type="component" value="Unassembled WGS sequence"/>
</dbReference>
<name>A0A1Y4LIC5_9FIRM</name>
<dbReference type="AlphaFoldDB" id="A0A1Y4LIC5"/>
<evidence type="ECO:0000259" key="5">
    <source>
        <dbReference type="Pfam" id="PF01168"/>
    </source>
</evidence>
<dbReference type="PIRSF" id="PIRSF004848">
    <property type="entry name" value="YBL036c_PLPDEIII"/>
    <property type="match status" value="1"/>
</dbReference>
<evidence type="ECO:0000313" key="9">
    <source>
        <dbReference type="Proteomes" id="UP000195897"/>
    </source>
</evidence>
<evidence type="ECO:0000256" key="4">
    <source>
        <dbReference type="RuleBase" id="RU004514"/>
    </source>
</evidence>
<dbReference type="RefSeq" id="WP_016146593.1">
    <property type="nucleotide sequence ID" value="NZ_CABKSA010000001.1"/>
</dbReference>
<dbReference type="Gene3D" id="3.20.20.10">
    <property type="entry name" value="Alanine racemase"/>
    <property type="match status" value="1"/>
</dbReference>
<comment type="caution">
    <text evidence="6">The sequence shown here is derived from an EMBL/GenBank/DDBJ whole genome shotgun (WGS) entry which is preliminary data.</text>
</comment>
<feature type="domain" description="Alanine racemase N-terminal" evidence="5">
    <location>
        <begin position="15"/>
        <end position="235"/>
    </location>
</feature>
<dbReference type="NCBIfam" id="TIGR00044">
    <property type="entry name" value="YggS family pyridoxal phosphate-dependent enzyme"/>
    <property type="match status" value="1"/>
</dbReference>
<evidence type="ECO:0000313" key="8">
    <source>
        <dbReference type="Proteomes" id="UP000195326"/>
    </source>
</evidence>
<dbReference type="CDD" id="cd00635">
    <property type="entry name" value="PLPDE_III_YBL036c_like"/>
    <property type="match status" value="1"/>
</dbReference>
<evidence type="ECO:0000256" key="2">
    <source>
        <dbReference type="HAMAP-Rule" id="MF_02087"/>
    </source>
</evidence>
<accession>A0A1Y4LIC5</accession>
<sequence length="247" mass="27392">MTETERSTLEERLHDVQQRIAQAARAAGRDPKEVLLVAATKMNDAERVQAAIQAGLTACGENRVQELLEKYEQGAYQGADLQFIGTLQSNKVKYLLGKVSLIQSVSSLKLAECIAKEAKKRNMCQDILLEVNIGREEAKSGFLVETLDSSLEALSKFPEIHIRGLMAIPPIPTGTDKNSRYFAEMRQLFVDISAKKYDNVSMDYLSMGMTADFEEAIRFGANIVRVGTAIFGRRPYPVGTGLSREIQ</sequence>
<comment type="similarity">
    <text evidence="2 4">Belongs to the pyridoxal phosphate-binding protein YggS/PROSC family.</text>
</comment>
<gene>
    <name evidence="7" type="ORF">B5F15_01010</name>
    <name evidence="6" type="ORF">B5F17_04430</name>
</gene>
<protein>
    <recommendedName>
        <fullName evidence="2">Pyridoxal phosphate homeostasis protein</fullName>
        <shortName evidence="2">PLP homeostasis protein</shortName>
    </recommendedName>
</protein>
<dbReference type="Pfam" id="PF01168">
    <property type="entry name" value="Ala_racemase_N"/>
    <property type="match status" value="1"/>
</dbReference>
<dbReference type="EMBL" id="NFKL01000001">
    <property type="protein sequence ID" value="OUP60891.1"/>
    <property type="molecule type" value="Genomic_DNA"/>
</dbReference>
<dbReference type="EMBL" id="NFKK01000003">
    <property type="protein sequence ID" value="OUP53882.1"/>
    <property type="molecule type" value="Genomic_DNA"/>
</dbReference>
<evidence type="ECO:0000256" key="1">
    <source>
        <dbReference type="ARBA" id="ARBA00022898"/>
    </source>
</evidence>
<dbReference type="InterPro" id="IPR001608">
    <property type="entry name" value="Ala_racemase_N"/>
</dbReference>
<dbReference type="Proteomes" id="UP000195326">
    <property type="component" value="Unassembled WGS sequence"/>
</dbReference>
<organism evidence="6 9">
    <name type="scientific">Butyricicoccus pullicaecorum</name>
    <dbReference type="NCBI Taxonomy" id="501571"/>
    <lineage>
        <taxon>Bacteria</taxon>
        <taxon>Bacillati</taxon>
        <taxon>Bacillota</taxon>
        <taxon>Clostridia</taxon>
        <taxon>Eubacteriales</taxon>
        <taxon>Butyricicoccaceae</taxon>
        <taxon>Butyricicoccus</taxon>
    </lineage>
</organism>
<dbReference type="GO" id="GO:0030170">
    <property type="term" value="F:pyridoxal phosphate binding"/>
    <property type="evidence" value="ECO:0007669"/>
    <property type="project" value="UniProtKB-UniRule"/>
</dbReference>
<evidence type="ECO:0000256" key="3">
    <source>
        <dbReference type="PIRSR" id="PIRSR004848-1"/>
    </source>
</evidence>
<dbReference type="SUPFAM" id="SSF51419">
    <property type="entry name" value="PLP-binding barrel"/>
    <property type="match status" value="1"/>
</dbReference>
<evidence type="ECO:0000313" key="6">
    <source>
        <dbReference type="EMBL" id="OUP53882.1"/>
    </source>
</evidence>
<reference evidence="6" key="2">
    <citation type="journal article" date="2018" name="BMC Genomics">
        <title>Whole genome sequencing and function prediction of 133 gut anaerobes isolated from chicken caecum in pure cultures.</title>
        <authorList>
            <person name="Medvecky M."/>
            <person name="Cejkova D."/>
            <person name="Polansky O."/>
            <person name="Karasova D."/>
            <person name="Kubasova T."/>
            <person name="Cizek A."/>
            <person name="Rychlik I."/>
        </authorList>
    </citation>
    <scope>NUCLEOTIDE SEQUENCE</scope>
    <source>
        <strain evidence="7">An179</strain>
        <strain evidence="6">An180</strain>
    </source>
</reference>
<evidence type="ECO:0000313" key="7">
    <source>
        <dbReference type="EMBL" id="OUP60891.1"/>
    </source>
</evidence>
<keyword evidence="1 2" id="KW-0663">Pyridoxal phosphate</keyword>
<dbReference type="STRING" id="501571.GCA_900143195_02080"/>
<reference evidence="8 9" key="1">
    <citation type="submission" date="2017-04" db="EMBL/GenBank/DDBJ databases">
        <title>Function of individual gut microbiota members based on whole genome sequencing of pure cultures obtained from chicken caecum.</title>
        <authorList>
            <person name="Medvecky M."/>
            <person name="Cejkova D."/>
            <person name="Polansky O."/>
            <person name="Karasova D."/>
            <person name="Kubasova T."/>
            <person name="Cizek A."/>
            <person name="Rychlik I."/>
        </authorList>
    </citation>
    <scope>NUCLEOTIDE SEQUENCE [LARGE SCALE GENOMIC DNA]</scope>
    <source>
        <strain evidence="8">An179</strain>
        <strain evidence="9">An180</strain>
    </source>
</reference>